<dbReference type="AlphaFoldDB" id="A0A1X0NUZ9"/>
<feature type="coiled-coil region" evidence="1">
    <location>
        <begin position="311"/>
        <end position="338"/>
    </location>
</feature>
<sequence length="389" mass="46119">MPRNPLLGITVPSYSDKESREKNDDENENITELHSVAHIVSFKPHEEKPLYSSSSSDVDAVGNTNNHPTLCVNREMEAKTVQSPMEIENGKPTREETVRIAHFTSEEMLDLKKKFRLFLQDNFEKAYTLALQQARERQSSVIDGKVLERLLLYRQAQEQRHKVEMEQQQKRLSAQYDDEHRSQRRAVYQQQVKVLQAKERERRVEYQQLLEEYYTHCERERQLNDFVTLPVSNNNLSPLLLSSGEEMALKTSPECMTRKQIQHLRHVLYRLQMEVKSVRDEVQRSLSWREINVSNVAAQVQQQYQAIILEQQQEMNMLQKWHDKMKQLEKEVEESITIFKEERYELQKRLESREKQHILPSLSDYKQGGMETNGKERVLYRKGLFDLIL</sequence>
<protein>
    <submittedName>
        <fullName evidence="3">Uncharacterized protein</fullName>
    </submittedName>
</protein>
<gene>
    <name evidence="3" type="ORF">TM35_000161640</name>
</gene>
<dbReference type="Proteomes" id="UP000192257">
    <property type="component" value="Unassembled WGS sequence"/>
</dbReference>
<evidence type="ECO:0000256" key="1">
    <source>
        <dbReference type="SAM" id="Coils"/>
    </source>
</evidence>
<keyword evidence="1" id="KW-0175">Coiled coil</keyword>
<dbReference type="EMBL" id="NBCO01000016">
    <property type="protein sequence ID" value="ORC88526.1"/>
    <property type="molecule type" value="Genomic_DNA"/>
</dbReference>
<reference evidence="3 4" key="1">
    <citation type="submission" date="2017-03" db="EMBL/GenBank/DDBJ databases">
        <title>An alternative strategy for trypanosome survival in the mammalian bloodstream revealed through genome and transcriptome analysis of the ubiquitous bovine parasite Trypanosoma (Megatrypanum) theileri.</title>
        <authorList>
            <person name="Kelly S."/>
            <person name="Ivens A."/>
            <person name="Mott A."/>
            <person name="O'Neill E."/>
            <person name="Emms D."/>
            <person name="Macleod O."/>
            <person name="Voorheis P."/>
            <person name="Matthews J."/>
            <person name="Matthews K."/>
            <person name="Carrington M."/>
        </authorList>
    </citation>
    <scope>NUCLEOTIDE SEQUENCE [LARGE SCALE GENOMIC DNA]</scope>
    <source>
        <strain evidence="3">Edinburgh</strain>
    </source>
</reference>
<evidence type="ECO:0000313" key="4">
    <source>
        <dbReference type="Proteomes" id="UP000192257"/>
    </source>
</evidence>
<dbReference type="OrthoDB" id="252151at2759"/>
<dbReference type="RefSeq" id="XP_028882592.1">
    <property type="nucleotide sequence ID" value="XM_029026036.1"/>
</dbReference>
<dbReference type="GeneID" id="39985816"/>
<name>A0A1X0NUZ9_9TRYP</name>
<evidence type="ECO:0000313" key="3">
    <source>
        <dbReference type="EMBL" id="ORC88526.1"/>
    </source>
</evidence>
<organism evidence="3 4">
    <name type="scientific">Trypanosoma theileri</name>
    <dbReference type="NCBI Taxonomy" id="67003"/>
    <lineage>
        <taxon>Eukaryota</taxon>
        <taxon>Discoba</taxon>
        <taxon>Euglenozoa</taxon>
        <taxon>Kinetoplastea</taxon>
        <taxon>Metakinetoplastina</taxon>
        <taxon>Trypanosomatida</taxon>
        <taxon>Trypanosomatidae</taxon>
        <taxon>Trypanosoma</taxon>
    </lineage>
</organism>
<comment type="caution">
    <text evidence="3">The sequence shown here is derived from an EMBL/GenBank/DDBJ whole genome shotgun (WGS) entry which is preliminary data.</text>
</comment>
<keyword evidence="4" id="KW-1185">Reference proteome</keyword>
<evidence type="ECO:0000256" key="2">
    <source>
        <dbReference type="SAM" id="MobiDB-lite"/>
    </source>
</evidence>
<dbReference type="VEuPathDB" id="TriTrypDB:TM35_000161640"/>
<feature type="region of interest" description="Disordered" evidence="2">
    <location>
        <begin position="1"/>
        <end position="26"/>
    </location>
</feature>
<accession>A0A1X0NUZ9</accession>
<proteinExistence type="predicted"/>